<sequence length="788" mass="93445">MSEETLCKQDSLNFLLNEEDEFINIFNYKNIKCFKSPHYIYIGQIRNNESFLGKENICEDIYKKNDDIKKDTTKEYAYHKEKLEKKKKKIIKYIKEGYGILLSLRKNIYDEEIIVNKFIGNWKNDKKNGLGLNIFLNKNIFFGYYENDLRNGWGYLEWKNSSSKFQGYWLNNSINGKGMYSNKYFSYDGNFYNNKFLNSCGEWMNIFELEKNNKTHANNNIISNNIHLILLPFDFIKAHLKKIVEIIKHNFNKVPFIMCTKKFIEKNKNFNLSKFVFLSYYFDSSELLHDFNEKLFFDNFKNNNSENKKIEKVGFKKSNYNHDNLSSFENSTTSEINNELNSSHYFNNSIESYDSDNSKGSYEFNNSNNHKNSNESDYFNEFNDSNEYNNFSEPNNSNDSCPNVNYSTVSNYSNDSNDSFNFQLKKNNSSNGSNSISLKTVCIYGNESDKSELKEYLKNERKSSDLKNKSFLGSFSKNNDNLKIDKTDFKKSCNFNSGKIYNTSINLEEKRKNKIHNLINSYLNMYIDTDDSLSNYSIMSSETEVSDDSVNSKKIEKKENDIQEENDTDKRQEKHKEEEEKERKSEKKKKKMNNKFVEMVKNDEECNSFDVNRKIEEELPKIKVDISFLIKIINMNLSCKHIIKKKIKNSLLLKYPFIFNLNISENKNKYENIDNELLLENCKIPEFWDLKSYFCNIATKLPEEIFSPLYFDLNNSYKSIIRFSKLEEKNMNDNLSEKKFCNNFNLNFFVITDLLVDETKDVYFLKELIKNKFNNYSYLNSLFFLIIE</sequence>
<gene>
    <name evidence="2" type="ORF">PRELSG_1338900</name>
</gene>
<dbReference type="Proteomes" id="UP000220158">
    <property type="component" value="Chromosome 13"/>
</dbReference>
<evidence type="ECO:0000313" key="3">
    <source>
        <dbReference type="Proteomes" id="UP000220158"/>
    </source>
</evidence>
<name>A0A1J1HDZ1_PLARL</name>
<dbReference type="SUPFAM" id="SSF82185">
    <property type="entry name" value="Histone H3 K4-specific methyltransferase SET7/9 N-terminal domain"/>
    <property type="match status" value="1"/>
</dbReference>
<dbReference type="EMBL" id="LN835308">
    <property type="protein sequence ID" value="CRH04015.1"/>
    <property type="molecule type" value="Genomic_DNA"/>
</dbReference>
<dbReference type="GeneID" id="39738322"/>
<dbReference type="RefSeq" id="XP_028536021.1">
    <property type="nucleotide sequence ID" value="XM_028678924.1"/>
</dbReference>
<evidence type="ECO:0000313" key="2">
    <source>
        <dbReference type="EMBL" id="CRH04015.1"/>
    </source>
</evidence>
<accession>A0A1J1HDZ1</accession>
<dbReference type="Gene3D" id="2.20.110.10">
    <property type="entry name" value="Histone H3 K4-specific methyltransferase SET7/9 N-terminal domain"/>
    <property type="match status" value="1"/>
</dbReference>
<organism evidence="2 3">
    <name type="scientific">Plasmodium relictum</name>
    <dbReference type="NCBI Taxonomy" id="85471"/>
    <lineage>
        <taxon>Eukaryota</taxon>
        <taxon>Sar</taxon>
        <taxon>Alveolata</taxon>
        <taxon>Apicomplexa</taxon>
        <taxon>Aconoidasida</taxon>
        <taxon>Haemosporida</taxon>
        <taxon>Plasmodiidae</taxon>
        <taxon>Plasmodium</taxon>
        <taxon>Plasmodium (Haemamoeba)</taxon>
    </lineage>
</organism>
<dbReference type="OMA" id="FVVNERE"/>
<evidence type="ECO:0000256" key="1">
    <source>
        <dbReference type="SAM" id="MobiDB-lite"/>
    </source>
</evidence>
<keyword evidence="3" id="KW-1185">Reference proteome</keyword>
<reference evidence="2 3" key="1">
    <citation type="submission" date="2015-04" db="EMBL/GenBank/DDBJ databases">
        <authorList>
            <consortium name="Pathogen Informatics"/>
        </authorList>
    </citation>
    <scope>NUCLEOTIDE SEQUENCE [LARGE SCALE GENOMIC DNA]</scope>
    <source>
        <strain evidence="2 3">SGS1</strain>
    </source>
</reference>
<feature type="compositionally biased region" description="Polar residues" evidence="1">
    <location>
        <begin position="382"/>
        <end position="402"/>
    </location>
</feature>
<evidence type="ECO:0008006" key="4">
    <source>
        <dbReference type="Google" id="ProtNLM"/>
    </source>
</evidence>
<feature type="region of interest" description="Disordered" evidence="1">
    <location>
        <begin position="542"/>
        <end position="594"/>
    </location>
</feature>
<proteinExistence type="predicted"/>
<feature type="compositionally biased region" description="Basic and acidic residues" evidence="1">
    <location>
        <begin position="550"/>
        <end position="561"/>
    </location>
</feature>
<dbReference type="KEGG" id="prel:PRELSG_1338900"/>
<feature type="region of interest" description="Disordered" evidence="1">
    <location>
        <begin position="357"/>
        <end position="404"/>
    </location>
</feature>
<protein>
    <recommendedName>
        <fullName evidence="4">MORN repeat protein</fullName>
    </recommendedName>
</protein>
<dbReference type="OrthoDB" id="392831at2759"/>
<dbReference type="VEuPathDB" id="PlasmoDB:PRELSG_1338900"/>
<dbReference type="AlphaFoldDB" id="A0A1J1HDZ1"/>
<feature type="compositionally biased region" description="Basic and acidic residues" evidence="1">
    <location>
        <begin position="568"/>
        <end position="585"/>
    </location>
</feature>